<protein>
    <recommendedName>
        <fullName evidence="4">DUF3472 domain-containing protein</fullName>
    </recommendedName>
</protein>
<dbReference type="AlphaFoldDB" id="A0A5C5XMV6"/>
<feature type="signal peptide" evidence="1">
    <location>
        <begin position="1"/>
        <end position="22"/>
    </location>
</feature>
<keyword evidence="3" id="KW-1185">Reference proteome</keyword>
<keyword evidence="1" id="KW-0732">Signal</keyword>
<evidence type="ECO:0000313" key="3">
    <source>
        <dbReference type="Proteomes" id="UP000316095"/>
    </source>
</evidence>
<dbReference type="InterPro" id="IPR021862">
    <property type="entry name" value="DUF3472"/>
</dbReference>
<feature type="chain" id="PRO_5023113362" description="DUF3472 domain-containing protein" evidence="1">
    <location>
        <begin position="23"/>
        <end position="380"/>
    </location>
</feature>
<sequence precursor="true">MKSRFLMMACLILTGTLPQAIAQTSAPSSHFVFDDHFDGDIIINEVRVPKSGEALYTYYEVLGWRGLGGGYAGIQAHPKAHNFIFSIWDHKEHSAPIRAVYRGPGTLTEPFGGEGTGLKSLNFELGWKTDTWYRLVARNWPVEDHTYYGFWAQAGDTKVWTHLVTMDVAAAKAVFQGGTDAFIEDWLNTGIQPRTTNLRNGWKRKVDGEWYPFTSGRYSVNSWDLLPGKRSYDFRTNWDGGVNQDQSGSFYYMISGGAETKPTSKNPSVHSIARTEKVPSIPKVVISNLSTKTIGKRQLSVQWEIDTKTTPQFSYAVKLFPVVSETSKEANLKQTERIPHARSATLNISELKAGEYELQLQCTDILGQRSELKSTRVTIP</sequence>
<dbReference type="EMBL" id="SJPG01000001">
    <property type="protein sequence ID" value="TWT64526.1"/>
    <property type="molecule type" value="Genomic_DNA"/>
</dbReference>
<evidence type="ECO:0008006" key="4">
    <source>
        <dbReference type="Google" id="ProtNLM"/>
    </source>
</evidence>
<reference evidence="2 3" key="1">
    <citation type="submission" date="2019-02" db="EMBL/GenBank/DDBJ databases">
        <title>Deep-cultivation of Planctomycetes and their phenomic and genomic characterization uncovers novel biology.</title>
        <authorList>
            <person name="Wiegand S."/>
            <person name="Jogler M."/>
            <person name="Boedeker C."/>
            <person name="Pinto D."/>
            <person name="Vollmers J."/>
            <person name="Rivas-Marin E."/>
            <person name="Kohn T."/>
            <person name="Peeters S.H."/>
            <person name="Heuer A."/>
            <person name="Rast P."/>
            <person name="Oberbeckmann S."/>
            <person name="Bunk B."/>
            <person name="Jeske O."/>
            <person name="Meyerdierks A."/>
            <person name="Storesund J.E."/>
            <person name="Kallscheuer N."/>
            <person name="Luecker S."/>
            <person name="Lage O.M."/>
            <person name="Pohl T."/>
            <person name="Merkel B.J."/>
            <person name="Hornburger P."/>
            <person name="Mueller R.-W."/>
            <person name="Bruemmer F."/>
            <person name="Labrenz M."/>
            <person name="Spormann A.M."/>
            <person name="Op Den Camp H."/>
            <person name="Overmann J."/>
            <person name="Amann R."/>
            <person name="Jetten M.S.M."/>
            <person name="Mascher T."/>
            <person name="Medema M.H."/>
            <person name="Devos D.P."/>
            <person name="Kaster A.-K."/>
            <person name="Ovreas L."/>
            <person name="Rohde M."/>
            <person name="Galperin M.Y."/>
            <person name="Jogler C."/>
        </authorList>
    </citation>
    <scope>NUCLEOTIDE SEQUENCE [LARGE SCALE GENOMIC DNA]</scope>
    <source>
        <strain evidence="2 3">Pan54</strain>
    </source>
</reference>
<organism evidence="2 3">
    <name type="scientific">Rubinisphaera italica</name>
    <dbReference type="NCBI Taxonomy" id="2527969"/>
    <lineage>
        <taxon>Bacteria</taxon>
        <taxon>Pseudomonadati</taxon>
        <taxon>Planctomycetota</taxon>
        <taxon>Planctomycetia</taxon>
        <taxon>Planctomycetales</taxon>
        <taxon>Planctomycetaceae</taxon>
        <taxon>Rubinisphaera</taxon>
    </lineage>
</organism>
<evidence type="ECO:0000256" key="1">
    <source>
        <dbReference type="SAM" id="SignalP"/>
    </source>
</evidence>
<accession>A0A5C5XMV6</accession>
<gene>
    <name evidence="2" type="ORF">Pan54_52900</name>
</gene>
<dbReference type="Proteomes" id="UP000316095">
    <property type="component" value="Unassembled WGS sequence"/>
</dbReference>
<dbReference type="RefSeq" id="WP_146506231.1">
    <property type="nucleotide sequence ID" value="NZ_SJPG01000001.1"/>
</dbReference>
<name>A0A5C5XMV6_9PLAN</name>
<comment type="caution">
    <text evidence="2">The sequence shown here is derived from an EMBL/GenBank/DDBJ whole genome shotgun (WGS) entry which is preliminary data.</text>
</comment>
<dbReference type="OrthoDB" id="535891at2"/>
<evidence type="ECO:0000313" key="2">
    <source>
        <dbReference type="EMBL" id="TWT64526.1"/>
    </source>
</evidence>
<dbReference type="Pfam" id="PF11958">
    <property type="entry name" value="DUF3472"/>
    <property type="match status" value="1"/>
</dbReference>
<proteinExistence type="predicted"/>